<protein>
    <submittedName>
        <fullName evidence="1">Uncharacterized protein</fullName>
    </submittedName>
</protein>
<accession>A0A395XEW3</accession>
<evidence type="ECO:0000313" key="2">
    <source>
        <dbReference type="Proteomes" id="UP000265970"/>
    </source>
</evidence>
<name>A0A395XEW3_9BIFI</name>
<dbReference type="Proteomes" id="UP000265970">
    <property type="component" value="Unassembled WGS sequence"/>
</dbReference>
<reference evidence="1 2" key="1">
    <citation type="submission" date="2018-08" db="EMBL/GenBank/DDBJ databases">
        <title>A genome reference for cultivated species of the human gut microbiota.</title>
        <authorList>
            <person name="Zou Y."/>
            <person name="Xue W."/>
            <person name="Luo G."/>
        </authorList>
    </citation>
    <scope>NUCLEOTIDE SEQUENCE [LARGE SCALE GENOMIC DNA]</scope>
    <source>
        <strain evidence="1 2">AF13-3LB</strain>
    </source>
</reference>
<sequence length="89" mass="9847">MRSGVVRLSVPIDVIWSAGTRRARVRIGRPNTRVRWWLDERMSTVAGKSPPCHTHAAVAPHTVIEVMRFGSAAAVIAARPYSESPSSRR</sequence>
<comment type="caution">
    <text evidence="1">The sequence shown here is derived from an EMBL/GenBank/DDBJ whole genome shotgun (WGS) entry which is preliminary data.</text>
</comment>
<dbReference type="AlphaFoldDB" id="A0A395XEW3"/>
<proteinExistence type="predicted"/>
<dbReference type="EMBL" id="QRZV01000006">
    <property type="protein sequence ID" value="RGW07800.1"/>
    <property type="molecule type" value="Genomic_DNA"/>
</dbReference>
<organism evidence="1 2">
    <name type="scientific">Bifidobacterium pseudolongum</name>
    <dbReference type="NCBI Taxonomy" id="1694"/>
    <lineage>
        <taxon>Bacteria</taxon>
        <taxon>Bacillati</taxon>
        <taxon>Actinomycetota</taxon>
        <taxon>Actinomycetes</taxon>
        <taxon>Bifidobacteriales</taxon>
        <taxon>Bifidobacteriaceae</taxon>
        <taxon>Bifidobacterium</taxon>
    </lineage>
</organism>
<evidence type="ECO:0000313" key="1">
    <source>
        <dbReference type="EMBL" id="RGW07800.1"/>
    </source>
</evidence>
<gene>
    <name evidence="1" type="ORF">DWV92_08180</name>
</gene>